<dbReference type="Pfam" id="PF03315">
    <property type="entry name" value="SDH_beta"/>
    <property type="match status" value="1"/>
</dbReference>
<organism evidence="17 18">
    <name type="scientific">Actinomyces howellii</name>
    <dbReference type="NCBI Taxonomy" id="52771"/>
    <lineage>
        <taxon>Bacteria</taxon>
        <taxon>Bacillati</taxon>
        <taxon>Actinomycetota</taxon>
        <taxon>Actinomycetes</taxon>
        <taxon>Actinomycetales</taxon>
        <taxon>Actinomycetaceae</taxon>
        <taxon>Actinomyces</taxon>
    </lineage>
</organism>
<dbReference type="GO" id="GO:0003941">
    <property type="term" value="F:L-serine ammonia-lyase activity"/>
    <property type="evidence" value="ECO:0007669"/>
    <property type="project" value="UniProtKB-EC"/>
</dbReference>
<gene>
    <name evidence="17" type="primary">sdaB</name>
    <name evidence="17" type="ORF">NCTC11636_01764</name>
</gene>
<comment type="catalytic activity">
    <reaction evidence="13">
        <text>L-serine = pyruvate + NH4(+)</text>
        <dbReference type="Rhea" id="RHEA:19169"/>
        <dbReference type="ChEBI" id="CHEBI:15361"/>
        <dbReference type="ChEBI" id="CHEBI:28938"/>
        <dbReference type="ChEBI" id="CHEBI:33384"/>
        <dbReference type="EC" id="4.3.1.17"/>
    </reaction>
</comment>
<dbReference type="PANTHER" id="PTHR30182:SF1">
    <property type="entry name" value="L-SERINE DEHYDRATASE 1"/>
    <property type="match status" value="1"/>
</dbReference>
<keyword evidence="6" id="KW-0312">Gluconeogenesis</keyword>
<dbReference type="FunFam" id="3.30.1330.90:FF:000001">
    <property type="entry name" value="L-serine ammonia-lyase 1"/>
    <property type="match status" value="1"/>
</dbReference>
<evidence type="ECO:0000313" key="17">
    <source>
        <dbReference type="EMBL" id="VEG28874.1"/>
    </source>
</evidence>
<dbReference type="InterPro" id="IPR029009">
    <property type="entry name" value="ASB_dom_sf"/>
</dbReference>
<evidence type="ECO:0000256" key="2">
    <source>
        <dbReference type="ARBA" id="ARBA00004742"/>
    </source>
</evidence>
<dbReference type="RefSeq" id="WP_126382789.1">
    <property type="nucleotide sequence ID" value="NZ_LR134350.1"/>
</dbReference>
<evidence type="ECO:0000256" key="13">
    <source>
        <dbReference type="ARBA" id="ARBA00049406"/>
    </source>
</evidence>
<feature type="domain" description="Serine dehydratase-like alpha subunit" evidence="15">
    <location>
        <begin position="283"/>
        <end position="553"/>
    </location>
</feature>
<comment type="similarity">
    <text evidence="3">Belongs to the iron-sulfur dependent L-serine dehydratase family.</text>
</comment>
<sequence length="559" mass="57150">MSVHDHAPSVPGTGGAARKARGSRLTVLPTPEAVPVAADGPDTTLVPTALDSATPAALLAGEFTAARASRPLSVFDIMRVGIGPSSSHTVGPMRAGRSFAAELAGVLDASLRVGSGAHNLREGCTEPVARLTVDLFGSLGATGRGHATDRAVVMGLAGYEPETVPTEVCQGLVEQVRASGVLVVDGVAPVPFNADSDITFLPGRVLPYHPNALTITASCAAGGQILGRTYYSVGGGFVMDDVGEPGTPSIRALSAATTTEVHATPAPFPFSTGAALLAVCEREGLRVSDVVLANEVSARPEEEVRAYLDKLRDTMSSCIAAGLEADGVLPGGLGVRRRARALHERLTAQATGPMRAFAMADPLRGMDWVDLYALAVNEENAAGRRVVTAPTNGAAGIVPAVLAYYEGFIPGADDDGVHRFLLAATAVGALIKTNASIAGAEVGCQGEVGSASSMAAAGLAEALGGTPAQVENAAEIAMEHCLGLTCDPVGGLVQIPCIERNAVAAVKAINAARMALWGQGRHAVSLDTVIETMRQTGEDMLAKYKETSRGGLAVNVVEC</sequence>
<evidence type="ECO:0000256" key="7">
    <source>
        <dbReference type="ARBA" id="ARBA00022485"/>
    </source>
</evidence>
<dbReference type="InterPro" id="IPR005131">
    <property type="entry name" value="Ser_deHydtase_bsu"/>
</dbReference>
<evidence type="ECO:0000259" key="15">
    <source>
        <dbReference type="Pfam" id="PF03313"/>
    </source>
</evidence>
<dbReference type="GO" id="GO:0046872">
    <property type="term" value="F:metal ion binding"/>
    <property type="evidence" value="ECO:0007669"/>
    <property type="project" value="UniProtKB-KW"/>
</dbReference>
<keyword evidence="7" id="KW-0004">4Fe-4S</keyword>
<evidence type="ECO:0000313" key="18">
    <source>
        <dbReference type="Proteomes" id="UP000266895"/>
    </source>
</evidence>
<dbReference type="OrthoDB" id="9805537at2"/>
<dbReference type="Proteomes" id="UP000266895">
    <property type="component" value="Chromosome"/>
</dbReference>
<evidence type="ECO:0000256" key="1">
    <source>
        <dbReference type="ARBA" id="ARBA00001966"/>
    </source>
</evidence>
<keyword evidence="9" id="KW-0408">Iron</keyword>
<evidence type="ECO:0000256" key="3">
    <source>
        <dbReference type="ARBA" id="ARBA00008636"/>
    </source>
</evidence>
<evidence type="ECO:0000256" key="6">
    <source>
        <dbReference type="ARBA" id="ARBA00022432"/>
    </source>
</evidence>
<dbReference type="InterPro" id="IPR005130">
    <property type="entry name" value="Ser_deHydtase-like_asu"/>
</dbReference>
<proteinExistence type="inferred from homology"/>
<dbReference type="PANTHER" id="PTHR30182">
    <property type="entry name" value="L-SERINE DEHYDRATASE"/>
    <property type="match status" value="1"/>
</dbReference>
<comment type="cofactor">
    <cofactor evidence="1">
        <name>[4Fe-4S] cluster</name>
        <dbReference type="ChEBI" id="CHEBI:49883"/>
    </cofactor>
</comment>
<evidence type="ECO:0000256" key="14">
    <source>
        <dbReference type="SAM" id="MobiDB-lite"/>
    </source>
</evidence>
<dbReference type="KEGG" id="ahw:NCTC11636_01764"/>
<evidence type="ECO:0000256" key="8">
    <source>
        <dbReference type="ARBA" id="ARBA00022723"/>
    </source>
</evidence>
<dbReference type="GO" id="GO:0006094">
    <property type="term" value="P:gluconeogenesis"/>
    <property type="evidence" value="ECO:0007669"/>
    <property type="project" value="UniProtKB-KW"/>
</dbReference>
<keyword evidence="11 17" id="KW-0456">Lyase</keyword>
<keyword evidence="10" id="KW-0411">Iron-sulfur</keyword>
<evidence type="ECO:0000256" key="10">
    <source>
        <dbReference type="ARBA" id="ARBA00023014"/>
    </source>
</evidence>
<feature type="region of interest" description="Disordered" evidence="14">
    <location>
        <begin position="1"/>
        <end position="24"/>
    </location>
</feature>
<evidence type="ECO:0000256" key="5">
    <source>
        <dbReference type="ARBA" id="ARBA00018995"/>
    </source>
</evidence>
<dbReference type="InterPro" id="IPR004644">
    <property type="entry name" value="Fe-S_L-Ser_mono"/>
</dbReference>
<reference evidence="17 18" key="1">
    <citation type="submission" date="2018-12" db="EMBL/GenBank/DDBJ databases">
        <authorList>
            <consortium name="Pathogen Informatics"/>
        </authorList>
    </citation>
    <scope>NUCLEOTIDE SEQUENCE [LARGE SCALE GENOMIC DNA]</scope>
    <source>
        <strain evidence="17 18">NCTC11636</strain>
    </source>
</reference>
<evidence type="ECO:0000256" key="4">
    <source>
        <dbReference type="ARBA" id="ARBA00012093"/>
    </source>
</evidence>
<protein>
    <recommendedName>
        <fullName evidence="5">L-serine dehydratase</fullName>
        <ecNumber evidence="4">4.3.1.17</ecNumber>
    </recommendedName>
    <alternativeName>
        <fullName evidence="12">L-serine deaminase</fullName>
    </alternativeName>
</protein>
<dbReference type="SUPFAM" id="SSF143548">
    <property type="entry name" value="Serine metabolism enzymes domain"/>
    <property type="match status" value="1"/>
</dbReference>
<evidence type="ECO:0000259" key="16">
    <source>
        <dbReference type="Pfam" id="PF03315"/>
    </source>
</evidence>
<dbReference type="NCBIfam" id="TIGR00720">
    <property type="entry name" value="sda_mono"/>
    <property type="match status" value="1"/>
</dbReference>
<accession>A0A3S4RG49</accession>
<dbReference type="Gene3D" id="3.30.1330.90">
    <property type="entry name" value="D-3-phosphoglycerate dehydrogenase, domain 3"/>
    <property type="match status" value="1"/>
</dbReference>
<keyword evidence="8" id="KW-0479">Metal-binding</keyword>
<comment type="pathway">
    <text evidence="2">Carbohydrate biosynthesis; gluconeogenesis.</text>
</comment>
<feature type="domain" description="Serine dehydratase beta chain" evidence="16">
    <location>
        <begin position="73"/>
        <end position="241"/>
    </location>
</feature>
<dbReference type="GO" id="GO:0051539">
    <property type="term" value="F:4 iron, 4 sulfur cluster binding"/>
    <property type="evidence" value="ECO:0007669"/>
    <property type="project" value="UniProtKB-KW"/>
</dbReference>
<dbReference type="Pfam" id="PF03313">
    <property type="entry name" value="SDH_alpha"/>
    <property type="match status" value="1"/>
</dbReference>
<name>A0A3S4RG49_9ACTO</name>
<evidence type="ECO:0000256" key="11">
    <source>
        <dbReference type="ARBA" id="ARBA00023239"/>
    </source>
</evidence>
<evidence type="ECO:0000256" key="12">
    <source>
        <dbReference type="ARBA" id="ARBA00041766"/>
    </source>
</evidence>
<dbReference type="AlphaFoldDB" id="A0A3S4RG49"/>
<evidence type="ECO:0000256" key="9">
    <source>
        <dbReference type="ARBA" id="ARBA00023004"/>
    </source>
</evidence>
<dbReference type="InterPro" id="IPR051318">
    <property type="entry name" value="Fe-S_L-Ser"/>
</dbReference>
<dbReference type="EMBL" id="LR134350">
    <property type="protein sequence ID" value="VEG28874.1"/>
    <property type="molecule type" value="Genomic_DNA"/>
</dbReference>
<dbReference type="EC" id="4.3.1.17" evidence="4"/>
<keyword evidence="18" id="KW-1185">Reference proteome</keyword>